<feature type="domain" description="AB hydrolase-1" evidence="3">
    <location>
        <begin position="13"/>
        <end position="250"/>
    </location>
</feature>
<dbReference type="KEGG" id="egu:105040276"/>
<keyword evidence="2" id="KW-0378">Hydrolase</keyword>
<evidence type="ECO:0000259" key="3">
    <source>
        <dbReference type="Pfam" id="PF12697"/>
    </source>
</evidence>
<reference evidence="5" key="1">
    <citation type="submission" date="2025-08" db="UniProtKB">
        <authorList>
            <consortium name="RefSeq"/>
        </authorList>
    </citation>
    <scope>IDENTIFICATION</scope>
</reference>
<evidence type="ECO:0000313" key="4">
    <source>
        <dbReference type="Proteomes" id="UP000504607"/>
    </source>
</evidence>
<dbReference type="AlphaFoldDB" id="A0A6I9QVM1"/>
<dbReference type="Gene3D" id="3.40.50.1820">
    <property type="entry name" value="alpha/beta hydrolase"/>
    <property type="match status" value="1"/>
</dbReference>
<dbReference type="FunCoup" id="A0A6I9QVM1">
    <property type="interactions" value="6"/>
</dbReference>
<organism evidence="4 5">
    <name type="scientific">Elaeis guineensis var. tenera</name>
    <name type="common">Oil palm</name>
    <dbReference type="NCBI Taxonomy" id="51953"/>
    <lineage>
        <taxon>Eukaryota</taxon>
        <taxon>Viridiplantae</taxon>
        <taxon>Streptophyta</taxon>
        <taxon>Embryophyta</taxon>
        <taxon>Tracheophyta</taxon>
        <taxon>Spermatophyta</taxon>
        <taxon>Magnoliopsida</taxon>
        <taxon>Liliopsida</taxon>
        <taxon>Arecaceae</taxon>
        <taxon>Arecoideae</taxon>
        <taxon>Cocoseae</taxon>
        <taxon>Elaeidinae</taxon>
        <taxon>Elaeis</taxon>
    </lineage>
</organism>
<dbReference type="GO" id="GO:0016787">
    <property type="term" value="F:hydrolase activity"/>
    <property type="evidence" value="ECO:0007669"/>
    <property type="project" value="UniProtKB-KW"/>
</dbReference>
<dbReference type="Proteomes" id="UP000504607">
    <property type="component" value="Chromosome 3"/>
</dbReference>
<evidence type="ECO:0000256" key="1">
    <source>
        <dbReference type="ARBA" id="ARBA00008645"/>
    </source>
</evidence>
<gene>
    <name evidence="5" type="primary">LOC105040276</name>
</gene>
<dbReference type="OrthoDB" id="408373at2759"/>
<dbReference type="PANTHER" id="PTHR43039">
    <property type="entry name" value="ESTERASE-RELATED"/>
    <property type="match status" value="1"/>
</dbReference>
<dbReference type="InterPro" id="IPR000073">
    <property type="entry name" value="AB_hydrolase_1"/>
</dbReference>
<accession>A0A6I9QVM1</accession>
<dbReference type="InterPro" id="IPR029058">
    <property type="entry name" value="AB_hydrolase_fold"/>
</dbReference>
<dbReference type="RefSeq" id="XP_010915037.1">
    <property type="nucleotide sequence ID" value="XM_010916735.2"/>
</dbReference>
<evidence type="ECO:0000313" key="5">
    <source>
        <dbReference type="RefSeq" id="XP_010915037.1"/>
    </source>
</evidence>
<name>A0A6I9QVM1_ELAGV</name>
<dbReference type="InParanoid" id="A0A6I9QVM1"/>
<dbReference type="GeneID" id="105040276"/>
<evidence type="ECO:0000256" key="2">
    <source>
        <dbReference type="ARBA" id="ARBA00022801"/>
    </source>
</evidence>
<proteinExistence type="inferred from homology"/>
<dbReference type="Pfam" id="PF12697">
    <property type="entry name" value="Abhydrolase_6"/>
    <property type="match status" value="1"/>
</dbReference>
<protein>
    <submittedName>
        <fullName evidence="5">Strigolactone esterase D14</fullName>
    </submittedName>
</protein>
<dbReference type="FunFam" id="3.40.50.1820:FF:000042">
    <property type="entry name" value="probable strigolactone esterase DAD2"/>
    <property type="match status" value="1"/>
</dbReference>
<comment type="similarity">
    <text evidence="1">Belongs to the AB hydrolase superfamily.</text>
</comment>
<keyword evidence="4" id="KW-1185">Reference proteome</keyword>
<sequence>MNAKILGSGGLTLVLGHGYGSSQSVWDYVLPDLIKRYRVVVFDWSFSSSIEPPIDFDTSRYSSYGAFSEDLISLMDDMNLREVIFVGHSMAGMIGCIAAIERPDLFSHLVLVGASPRYLNEEGYEGGMKRSEVDEILSAMESNFQTWAQSFAPPLIGVDHPDSIEKFMQDFLRMRPEIALSVGEMVFMSDFRDVLEKVELPCTIVQCTDDIVVPMSVAHYMQSKIKGRVSLEIIKSGHCPPLTAPQLLIDILDRVLISGN</sequence>
<dbReference type="SUPFAM" id="SSF53474">
    <property type="entry name" value="alpha/beta-Hydrolases"/>
    <property type="match status" value="1"/>
</dbReference>